<name>A0A857DHL1_9FIRM</name>
<dbReference type="AlphaFoldDB" id="A0A857DHL1"/>
<dbReference type="Proteomes" id="UP000430508">
    <property type="component" value="Chromosome"/>
</dbReference>
<dbReference type="EMBL" id="CP046996">
    <property type="protein sequence ID" value="QGZ99794.1"/>
    <property type="molecule type" value="Genomic_DNA"/>
</dbReference>
<dbReference type="InterPro" id="IPR051922">
    <property type="entry name" value="Bact_Sporulation_Assoc"/>
</dbReference>
<sequence>MSFRKNWLKFLLSMALVFTITIPAMPLQAYAAQAVENKRLAGDSRTLTAIEISKEGWTAGSNAVILVRDNNFPDALAGAVLAAAYDAPILLTNSQSLSPDTALEIERLQAQTIYILGGTGAVSAAIEEDLSADYTVERITGGNRYETSANIAKYLQDNHKLLTKKAVIAYAQNFPDALAISSWAAQNGVPILLSETNSLPAATSEALTTLQVTDTIITGGTGVISAQVESKLPDPTRYGGNNRYETAVNIINGLGQATDTLFVATGLNFPDALAGSALAAKQGKAILLVGNGIDPSVETFLAGKVGQINKIYSVGGTSVVKPLVLNQIYSCIVLEQPAEAFANAMNAIKALDQDTVDRYFSYDGLMNSDESTSTTITDENIASFFTKLDYNIVSSAINGDTATVTAEITNTDFAAVLDAYLDAVMKLAIEQGLLPEEEQLSDEEAEQAIQELLFDAIANEDQTTTVTIEVNLVKNNNSWTITMDDEFADAILGGFISAFEDLLKE</sequence>
<evidence type="ECO:0000313" key="3">
    <source>
        <dbReference type="Proteomes" id="UP000430508"/>
    </source>
</evidence>
<evidence type="ECO:0000256" key="1">
    <source>
        <dbReference type="SAM" id="SignalP"/>
    </source>
</evidence>
<gene>
    <name evidence="2" type="ORF">GQ588_03590</name>
</gene>
<reference evidence="2 3" key="1">
    <citation type="submission" date="2019-12" db="EMBL/GenBank/DDBJ databases">
        <title>Sequence classification of anaerobic respiratory reductive dehalogenases: First we see many, then we see few.</title>
        <authorList>
            <person name="Molenda O."/>
            <person name="Puentes Jacome L.A."/>
            <person name="Cao X."/>
            <person name="Nesbo C.L."/>
            <person name="Tang S."/>
            <person name="Morson N."/>
            <person name="Patron J."/>
            <person name="Lomheim L."/>
            <person name="Wishart D.S."/>
            <person name="Edwards E.A."/>
        </authorList>
    </citation>
    <scope>NUCLEOTIDE SEQUENCE [LARGE SCALE GENOMIC DNA]</scope>
    <source>
        <strain evidence="2 3">12DCA</strain>
    </source>
</reference>
<proteinExistence type="predicted"/>
<dbReference type="RefSeq" id="WP_025205243.1">
    <property type="nucleotide sequence ID" value="NZ_CP046996.1"/>
</dbReference>
<protein>
    <submittedName>
        <fullName evidence="2">N-acetylmuramoyl-L-alanine amidase</fullName>
    </submittedName>
</protein>
<organism evidence="2 3">
    <name type="scientific">Dehalobacter restrictus</name>
    <dbReference type="NCBI Taxonomy" id="55583"/>
    <lineage>
        <taxon>Bacteria</taxon>
        <taxon>Bacillati</taxon>
        <taxon>Bacillota</taxon>
        <taxon>Clostridia</taxon>
        <taxon>Eubacteriales</taxon>
        <taxon>Desulfitobacteriaceae</taxon>
        <taxon>Dehalobacter</taxon>
    </lineage>
</organism>
<evidence type="ECO:0000313" key="2">
    <source>
        <dbReference type="EMBL" id="QGZ99794.1"/>
    </source>
</evidence>
<dbReference type="InterPro" id="IPR007253">
    <property type="entry name" value="Cell_wall-bd_2"/>
</dbReference>
<dbReference type="Pfam" id="PF04122">
    <property type="entry name" value="CW_binding_2"/>
    <property type="match status" value="3"/>
</dbReference>
<accession>A0A857DHL1</accession>
<feature type="signal peptide" evidence="1">
    <location>
        <begin position="1"/>
        <end position="31"/>
    </location>
</feature>
<dbReference type="PANTHER" id="PTHR30032">
    <property type="entry name" value="N-ACETYLMURAMOYL-L-ALANINE AMIDASE-RELATED"/>
    <property type="match status" value="1"/>
</dbReference>
<dbReference type="Gene3D" id="3.40.50.12090">
    <property type="match status" value="2"/>
</dbReference>
<feature type="chain" id="PRO_5032324729" evidence="1">
    <location>
        <begin position="32"/>
        <end position="505"/>
    </location>
</feature>
<keyword evidence="1" id="KW-0732">Signal</keyword>
<dbReference type="PANTHER" id="PTHR30032:SF8">
    <property type="entry name" value="GERMINATION-SPECIFIC N-ACETYLMURAMOYL-L-ALANINE AMIDASE"/>
    <property type="match status" value="1"/>
</dbReference>